<sequence>MKPVILILALLLAGCSVPTSEPNRVTVRQMESQLQLASARLPGAPQRAGEFLAQLRQHSDHLTLRLSFGPGARPLAQTLKQAAIDAGLSPRSVTLVPLFAGGADALTIDADYLLIEGQQCGVISLKSGQHYRFGCSLEHNRVNSLVNPLPRRLRP</sequence>
<name>A0A1G8NJH1_9GAMM</name>
<keyword evidence="2" id="KW-1185">Reference proteome</keyword>
<dbReference type="PROSITE" id="PS51257">
    <property type="entry name" value="PROKAR_LIPOPROTEIN"/>
    <property type="match status" value="1"/>
</dbReference>
<dbReference type="EMBL" id="FNEM01000003">
    <property type="protein sequence ID" value="SDI79660.1"/>
    <property type="molecule type" value="Genomic_DNA"/>
</dbReference>
<dbReference type="RefSeq" id="WP_090362975.1">
    <property type="nucleotide sequence ID" value="NZ_FNEM01000003.1"/>
</dbReference>
<reference evidence="2" key="1">
    <citation type="submission" date="2016-10" db="EMBL/GenBank/DDBJ databases">
        <authorList>
            <person name="Varghese N."/>
            <person name="Submissions S."/>
        </authorList>
    </citation>
    <scope>NUCLEOTIDE SEQUENCE [LARGE SCALE GENOMIC DNA]</scope>
    <source>
        <strain evidence="2">DSM 23317</strain>
    </source>
</reference>
<evidence type="ECO:0008006" key="3">
    <source>
        <dbReference type="Google" id="ProtNLM"/>
    </source>
</evidence>
<dbReference type="Proteomes" id="UP000199527">
    <property type="component" value="Unassembled WGS sequence"/>
</dbReference>
<protein>
    <recommendedName>
        <fullName evidence="3">Lipoprotein</fullName>
    </recommendedName>
</protein>
<organism evidence="1 2">
    <name type="scientific">Ferrimonas sediminum</name>
    <dbReference type="NCBI Taxonomy" id="718193"/>
    <lineage>
        <taxon>Bacteria</taxon>
        <taxon>Pseudomonadati</taxon>
        <taxon>Pseudomonadota</taxon>
        <taxon>Gammaproteobacteria</taxon>
        <taxon>Alteromonadales</taxon>
        <taxon>Ferrimonadaceae</taxon>
        <taxon>Ferrimonas</taxon>
    </lineage>
</organism>
<accession>A0A1G8NJH1</accession>
<proteinExistence type="predicted"/>
<gene>
    <name evidence="1" type="ORF">SAMN04488540_103130</name>
</gene>
<dbReference type="AlphaFoldDB" id="A0A1G8NJH1"/>
<evidence type="ECO:0000313" key="2">
    <source>
        <dbReference type="Proteomes" id="UP000199527"/>
    </source>
</evidence>
<dbReference type="OrthoDB" id="5898842at2"/>
<evidence type="ECO:0000313" key="1">
    <source>
        <dbReference type="EMBL" id="SDI79660.1"/>
    </source>
</evidence>